<dbReference type="SUPFAM" id="SSF54292">
    <property type="entry name" value="2Fe-2S ferredoxin-like"/>
    <property type="match status" value="1"/>
</dbReference>
<evidence type="ECO:0000313" key="3">
    <source>
        <dbReference type="EMBL" id="HCW93550.1"/>
    </source>
</evidence>
<dbReference type="EMBL" id="DPPF01000159">
    <property type="protein sequence ID" value="HCW93550.1"/>
    <property type="molecule type" value="Genomic_DNA"/>
</dbReference>
<dbReference type="InterPro" id="IPR012675">
    <property type="entry name" value="Beta-grasp_dom_sf"/>
</dbReference>
<dbReference type="Gene3D" id="3.10.20.30">
    <property type="match status" value="1"/>
</dbReference>
<feature type="compositionally biased region" description="Basic and acidic residues" evidence="1">
    <location>
        <begin position="119"/>
        <end position="138"/>
    </location>
</feature>
<feature type="compositionally biased region" description="Acidic residues" evidence="1">
    <location>
        <begin position="169"/>
        <end position="181"/>
    </location>
</feature>
<protein>
    <recommendedName>
        <fullName evidence="2">2Fe-2S ferredoxin-type domain-containing protein</fullName>
    </recommendedName>
</protein>
<evidence type="ECO:0000259" key="2">
    <source>
        <dbReference type="PROSITE" id="PS51085"/>
    </source>
</evidence>
<sequence>MLFNKKYNVTIKNRNITLEAKSGTNLYKLLKENGIPISSLCNGNGQCGKCKVRISSPIGGEINKPTKKDRLILALMNLENGYRLACEYIIKSDIVVDTEEWNISSGKDPDILGVKKKNKDGAEEEQKPAEKTEVKDEEPGPEEDFESVESSESPSQSEYKADYETEVKEGEEDGVSVEEDEDQAYGVRDGLLLIQYPGGVKYYVYAAGINNIASEGLVKINEPLTDIIDNNVLSDFIHDNIDIPDLDRVIIILDKEHFSGEIFFKLINYHSFEIGTLKCEVLQPYSDPKNLLTFLRLLNSVNGQNLQVALDNLRFSYFLKDGIFYFLNSEYVSDTIDIDRLLTTGKNPIIDIADDLTHVTMKDDLKEPDSIALPALLKTIKILMRIGAVNNNFVLKDRNELVDELKLEHLVKFSKRNEGNMFYIYRKKDVEIFLSQQMLDQLRELKIYLMTLTDFVQKELGNIENIIIQNLTHYDYLVNNLFDLSILPKYYSKKTKFYSGDPTILASKFFTEQDVKTFIESRINDMREIELYKNEEFNKRYDKIERKLTS</sequence>
<evidence type="ECO:0000256" key="1">
    <source>
        <dbReference type="SAM" id="MobiDB-lite"/>
    </source>
</evidence>
<feature type="compositionally biased region" description="Basic and acidic residues" evidence="1">
    <location>
        <begin position="159"/>
        <end position="168"/>
    </location>
</feature>
<organism evidence="3 4">
    <name type="scientific">Flexistipes sinusarabici</name>
    <dbReference type="NCBI Taxonomy" id="2352"/>
    <lineage>
        <taxon>Bacteria</taxon>
        <taxon>Pseudomonadati</taxon>
        <taxon>Deferribacterota</taxon>
        <taxon>Deferribacteres</taxon>
        <taxon>Deferribacterales</taxon>
        <taxon>Flexistipitaceae</taxon>
        <taxon>Flexistipes</taxon>
    </lineage>
</organism>
<proteinExistence type="predicted"/>
<dbReference type="GO" id="GO:0051536">
    <property type="term" value="F:iron-sulfur cluster binding"/>
    <property type="evidence" value="ECO:0007669"/>
    <property type="project" value="InterPro"/>
</dbReference>
<feature type="compositionally biased region" description="Acidic residues" evidence="1">
    <location>
        <begin position="139"/>
        <end position="149"/>
    </location>
</feature>
<comment type="caution">
    <text evidence="3">The sequence shown here is derived from an EMBL/GenBank/DDBJ whole genome shotgun (WGS) entry which is preliminary data.</text>
</comment>
<accession>A0A3D5QD09</accession>
<dbReference type="AlphaFoldDB" id="A0A3D5QD09"/>
<name>A0A3D5QD09_FLESI</name>
<dbReference type="PANTHER" id="PTHR42895:SF2">
    <property type="entry name" value="IRON-SULFUR CLUSTER PROTEIN"/>
    <property type="match status" value="1"/>
</dbReference>
<gene>
    <name evidence="3" type="ORF">DHM44_07690</name>
</gene>
<dbReference type="InterPro" id="IPR036010">
    <property type="entry name" value="2Fe-2S_ferredoxin-like_sf"/>
</dbReference>
<evidence type="ECO:0000313" key="4">
    <source>
        <dbReference type="Proteomes" id="UP000262325"/>
    </source>
</evidence>
<dbReference type="InterPro" id="IPR001041">
    <property type="entry name" value="2Fe-2S_ferredoxin-type"/>
</dbReference>
<dbReference type="InterPro" id="IPR052911">
    <property type="entry name" value="Corrinoid_activation_enz"/>
</dbReference>
<dbReference type="PANTHER" id="PTHR42895">
    <property type="entry name" value="IRON-SULFUR CLUSTER-BINDING PROTEIN-RELATED"/>
    <property type="match status" value="1"/>
</dbReference>
<dbReference type="Proteomes" id="UP000262325">
    <property type="component" value="Unassembled WGS sequence"/>
</dbReference>
<reference evidence="3 4" key="1">
    <citation type="journal article" date="2018" name="Nat. Biotechnol.">
        <title>A standardized bacterial taxonomy based on genome phylogeny substantially revises the tree of life.</title>
        <authorList>
            <person name="Parks D.H."/>
            <person name="Chuvochina M."/>
            <person name="Waite D.W."/>
            <person name="Rinke C."/>
            <person name="Skarshewski A."/>
            <person name="Chaumeil P.A."/>
            <person name="Hugenholtz P."/>
        </authorList>
    </citation>
    <scope>NUCLEOTIDE SEQUENCE [LARGE SCALE GENOMIC DNA]</scope>
    <source>
        <strain evidence="3">UBA8672</strain>
    </source>
</reference>
<dbReference type="CDD" id="cd00207">
    <property type="entry name" value="fer2"/>
    <property type="match status" value="1"/>
</dbReference>
<dbReference type="PROSITE" id="PS51085">
    <property type="entry name" value="2FE2S_FER_2"/>
    <property type="match status" value="1"/>
</dbReference>
<feature type="region of interest" description="Disordered" evidence="1">
    <location>
        <begin position="107"/>
        <end position="181"/>
    </location>
</feature>
<feature type="domain" description="2Fe-2S ferredoxin-type" evidence="2">
    <location>
        <begin position="7"/>
        <end position="102"/>
    </location>
</feature>
<dbReference type="Pfam" id="PF00111">
    <property type="entry name" value="Fer2"/>
    <property type="match status" value="1"/>
</dbReference>